<dbReference type="Proteomes" id="UP000499080">
    <property type="component" value="Unassembled WGS sequence"/>
</dbReference>
<sequence length="144" mass="16647">MRLGSVFYHPLFCWSNYDSNKSQTTERRNMGLGYRAILFVCFRKAYYRERVHFLFLPHFLEAQIVFCLRGPLAIRQAGNLASPPLTSTNVLNVLTGIPPLHIVARAMYLKIQIWVMSSRDAQLLLNIDKIDKFIKASEIPSEKK</sequence>
<name>A0A4Y2KZH5_ARAVE</name>
<proteinExistence type="predicted"/>
<evidence type="ECO:0000313" key="2">
    <source>
        <dbReference type="Proteomes" id="UP000499080"/>
    </source>
</evidence>
<dbReference type="AlphaFoldDB" id="A0A4Y2KZH5"/>
<reference evidence="1 2" key="1">
    <citation type="journal article" date="2019" name="Sci. Rep.">
        <title>Orb-weaving spider Araneus ventricosus genome elucidates the spidroin gene catalogue.</title>
        <authorList>
            <person name="Kono N."/>
            <person name="Nakamura H."/>
            <person name="Ohtoshi R."/>
            <person name="Moran D.A.P."/>
            <person name="Shinohara A."/>
            <person name="Yoshida Y."/>
            <person name="Fujiwara M."/>
            <person name="Mori M."/>
            <person name="Tomita M."/>
            <person name="Arakawa K."/>
        </authorList>
    </citation>
    <scope>NUCLEOTIDE SEQUENCE [LARGE SCALE GENOMIC DNA]</scope>
</reference>
<evidence type="ECO:0000313" key="1">
    <source>
        <dbReference type="EMBL" id="GBN07682.1"/>
    </source>
</evidence>
<comment type="caution">
    <text evidence="1">The sequence shown here is derived from an EMBL/GenBank/DDBJ whole genome shotgun (WGS) entry which is preliminary data.</text>
</comment>
<dbReference type="EMBL" id="BGPR01116640">
    <property type="protein sequence ID" value="GBN07682.1"/>
    <property type="molecule type" value="Genomic_DNA"/>
</dbReference>
<protein>
    <submittedName>
        <fullName evidence="1">Uncharacterized protein</fullName>
    </submittedName>
</protein>
<keyword evidence="2" id="KW-1185">Reference proteome</keyword>
<accession>A0A4Y2KZH5</accession>
<organism evidence="1 2">
    <name type="scientific">Araneus ventricosus</name>
    <name type="common">Orbweaver spider</name>
    <name type="synonym">Epeira ventricosa</name>
    <dbReference type="NCBI Taxonomy" id="182803"/>
    <lineage>
        <taxon>Eukaryota</taxon>
        <taxon>Metazoa</taxon>
        <taxon>Ecdysozoa</taxon>
        <taxon>Arthropoda</taxon>
        <taxon>Chelicerata</taxon>
        <taxon>Arachnida</taxon>
        <taxon>Araneae</taxon>
        <taxon>Araneomorphae</taxon>
        <taxon>Entelegynae</taxon>
        <taxon>Araneoidea</taxon>
        <taxon>Araneidae</taxon>
        <taxon>Araneus</taxon>
    </lineage>
</organism>
<dbReference type="OrthoDB" id="411823at2759"/>
<gene>
    <name evidence="1" type="ORF">AVEN_75972_1</name>
</gene>